<protein>
    <submittedName>
        <fullName evidence="9">LOW QUALITY PROTEIN: spermatogenesis-associated protein 31D1-like</fullName>
    </submittedName>
</protein>
<keyword evidence="2" id="KW-0812">Transmembrane</keyword>
<reference evidence="9" key="1">
    <citation type="submission" date="2025-08" db="UniProtKB">
        <authorList>
            <consortium name="RefSeq"/>
        </authorList>
    </citation>
    <scope>IDENTIFICATION</scope>
    <source>
        <tissue evidence="9">Leukocyte</tissue>
    </source>
</reference>
<evidence type="ECO:0000313" key="9">
    <source>
        <dbReference type="RefSeq" id="XP_020038763.1"/>
    </source>
</evidence>
<gene>
    <name evidence="9" type="primary">LOC109698782</name>
</gene>
<evidence type="ECO:0000256" key="4">
    <source>
        <dbReference type="ARBA" id="ARBA00023136"/>
    </source>
</evidence>
<dbReference type="InterPro" id="IPR027970">
    <property type="entry name" value="SPATA31-like"/>
</dbReference>
<evidence type="ECO:0000259" key="8">
    <source>
        <dbReference type="Pfam" id="PF15371"/>
    </source>
</evidence>
<proteinExistence type="inferred from homology"/>
<keyword evidence="3" id="KW-1133">Transmembrane helix</keyword>
<dbReference type="PANTHER" id="PTHR21859">
    <property type="entry name" value="ACROSOME-SPECIFIC PROTEIN"/>
    <property type="match status" value="1"/>
</dbReference>
<dbReference type="OrthoDB" id="9633439at2759"/>
<feature type="compositionally biased region" description="Pro residues" evidence="6">
    <location>
        <begin position="181"/>
        <end position="191"/>
    </location>
</feature>
<name>A0A8B7W4D4_CASCN</name>
<dbReference type="InterPro" id="IPR039509">
    <property type="entry name" value="SPATA31"/>
</dbReference>
<accession>A0A8B7W4D4</accession>
<feature type="compositionally biased region" description="Low complexity" evidence="6">
    <location>
        <begin position="213"/>
        <end position="224"/>
    </location>
</feature>
<dbReference type="KEGG" id="ccan:109698782"/>
<comment type="subcellular location">
    <subcellularLocation>
        <location evidence="1">Membrane</location>
        <topology evidence="1">Single-pass membrane protein</topology>
    </subcellularLocation>
</comment>
<dbReference type="Pfam" id="PF14650">
    <property type="entry name" value="FAM75"/>
    <property type="match status" value="1"/>
</dbReference>
<feature type="region of interest" description="Disordered" evidence="6">
    <location>
        <begin position="675"/>
        <end position="703"/>
    </location>
</feature>
<feature type="region of interest" description="Disordered" evidence="6">
    <location>
        <begin position="803"/>
        <end position="834"/>
    </location>
</feature>
<evidence type="ECO:0000259" key="7">
    <source>
        <dbReference type="Pfam" id="PF14650"/>
    </source>
</evidence>
<dbReference type="Pfam" id="PF15371">
    <property type="entry name" value="DUF4599"/>
    <property type="match status" value="1"/>
</dbReference>
<feature type="domain" description="SPATA31" evidence="7">
    <location>
        <begin position="419"/>
        <end position="683"/>
    </location>
</feature>
<evidence type="ECO:0000256" key="1">
    <source>
        <dbReference type="ARBA" id="ARBA00004167"/>
    </source>
</evidence>
<evidence type="ECO:0000256" key="5">
    <source>
        <dbReference type="ARBA" id="ARBA00035009"/>
    </source>
</evidence>
<feature type="compositionally biased region" description="Low complexity" evidence="6">
    <location>
        <begin position="1156"/>
        <end position="1165"/>
    </location>
</feature>
<evidence type="ECO:0000256" key="2">
    <source>
        <dbReference type="ARBA" id="ARBA00022692"/>
    </source>
</evidence>
<dbReference type="GO" id="GO:0016020">
    <property type="term" value="C:membrane"/>
    <property type="evidence" value="ECO:0007669"/>
    <property type="project" value="UniProtKB-SubCell"/>
</dbReference>
<feature type="domain" description="SPATA31-like" evidence="8">
    <location>
        <begin position="113"/>
        <end position="168"/>
    </location>
</feature>
<feature type="compositionally biased region" description="Polar residues" evidence="6">
    <location>
        <begin position="675"/>
        <end position="688"/>
    </location>
</feature>
<comment type="similarity">
    <text evidence="5">Belongs to the SPATA31 family.</text>
</comment>
<feature type="region of interest" description="Disordered" evidence="6">
    <location>
        <begin position="1113"/>
        <end position="1146"/>
    </location>
</feature>
<organism evidence="9">
    <name type="scientific">Castor canadensis</name>
    <name type="common">American beaver</name>
    <dbReference type="NCBI Taxonomy" id="51338"/>
    <lineage>
        <taxon>Eukaryota</taxon>
        <taxon>Metazoa</taxon>
        <taxon>Chordata</taxon>
        <taxon>Craniata</taxon>
        <taxon>Vertebrata</taxon>
        <taxon>Euteleostomi</taxon>
        <taxon>Mammalia</taxon>
        <taxon>Eutheria</taxon>
        <taxon>Euarchontoglires</taxon>
        <taxon>Glires</taxon>
        <taxon>Rodentia</taxon>
        <taxon>Castorimorpha</taxon>
        <taxon>Castoridae</taxon>
        <taxon>Castor</taxon>
    </lineage>
</organism>
<sequence length="1313" mass="145093">MKSISFLKSHIELWLNYGSTFLDIDPKCTFLSALGLLLLYLCYRLSKRTLPAHAKNNIPKASKRSNISESQPLILAFFVPSIGADIREGEAHLQALCSFVLVLAVTLYFVSHSLKDKHHDSTRFQKLLCPDPLCRICSQTATEVSNLLSLASFEVSTASESPGGSTAPKKESSSSFTTPPSEIPPEHPNPGPTLEVSIPPPSILLPNQETPLEDLPSLSPLDESLPPEPKSPFDAKFPVDSLSSQNLAFPPLLQHHTQDTDLVLPQDATLPLVDSPGGLSSYDPTTRGIGNSTLATSEFSWREPGVKSWSSSNLTQYKAMQDFLSLHSSEASSGGDPAIYLIDPGNLSFVSLDVLSFLERQIKERDDLLIWKEKERKIEPFPKQFKLEYPLNSSGKMLVSVADQQDSAVSLPFGSSTRTPVELHMPQQHSYLRKCGVCVHTPQSEALSLSPSEICHLEYNVLQKKLESLWDLPSVIQKSQEEFCPPAPNLPLVSRSSKSHVQNSILPGDFPLNNELQKKLEHHLRKRLIQHRWGLPHRIHESLSKMSPLTEIPSESKSIDGLSSFKNQNNKDLNFQLSQPRSFYKRSSEMFPLEGVGKEQRHSLEIGPEDHLASDQDGASDNGLECDSETDTVNNSQSLCRNNSRTSVLSLDQKQLKDALEVHLKKKFGELSEGQIPSTVHSSQQSMKMTLPPPEKSPSQIKQSDLAPMMGSDPNIPKDISLPDSDKQMTLEDHSTIFHMRMISGLPQRVQESINNFNKRGRPSQAYSALNFPSSTTLISEVDSKLGVSRSLRGNSNAYVKEKMGTRDPIPILDSIPAASPGSKEGQGSQRQSFSDIKNEPIDNLHKMKQLFPQQTQTVIEKASEKQPVAGNRCIPNLPIRASEAAPETGDKRLSSSNTIQKSWGERMFSISDNSGETFKAEELSGLQSQPNAILTTRERGKSPVIYANPDKAESTLTTEKSPRGTLVPHYADVNSRKVEMTPRLMKYSRGEHQVPIMLMKILEKPPVGLSVTRDPQSSDFKSQMIKELKLKLESRKQSQAQGLPADVPLASNASTFKTLLTHDHRVPSGDVANFQVLHVQLDNTKTNLEQGQEPCINEDDLQKGQGKNFPSTAKIMSHPGLKRELGGGDTGLETSQPRRKSCCPQDRALEKTLRSKSSSTLSLKGQPPPENCFRKQMKHFFQWLCPGARGKGQRSSLGKGISPSVQGRGLAKGRAAFAGITEDENVTKGITDVPEEKCREAVDVTCPQGPLFSPMKPGKTQNKAKLQVQHKADPVQEHHFNYKASCSKAPCVKSCKQESAFSHPSYLERTSR</sequence>
<evidence type="ECO:0000256" key="6">
    <source>
        <dbReference type="SAM" id="MobiDB-lite"/>
    </source>
</evidence>
<feature type="region of interest" description="Disordered" evidence="6">
    <location>
        <begin position="546"/>
        <end position="571"/>
    </location>
</feature>
<dbReference type="RefSeq" id="XP_020038763.1">
    <property type="nucleotide sequence ID" value="XM_020183174.1"/>
</dbReference>
<evidence type="ECO:0000256" key="3">
    <source>
        <dbReference type="ARBA" id="ARBA00022989"/>
    </source>
</evidence>
<feature type="region of interest" description="Disordered" evidence="6">
    <location>
        <begin position="1152"/>
        <end position="1171"/>
    </location>
</feature>
<dbReference type="PANTHER" id="PTHR21859:SF12">
    <property type="entry name" value="SPERMATOGENESIS-ASSOCIATED PROTEIN 31D1"/>
    <property type="match status" value="1"/>
</dbReference>
<keyword evidence="4" id="KW-0472">Membrane</keyword>
<feature type="region of interest" description="Disordered" evidence="6">
    <location>
        <begin position="609"/>
        <end position="639"/>
    </location>
</feature>
<feature type="region of interest" description="Disordered" evidence="6">
    <location>
        <begin position="158"/>
        <end position="236"/>
    </location>
</feature>